<protein>
    <submittedName>
        <fullName evidence="1">Uncharacterized protein</fullName>
    </submittedName>
</protein>
<accession>D6U6F8</accession>
<name>D6U6F8_KTERA</name>
<dbReference type="EMBL" id="ADVG01000005">
    <property type="protein sequence ID" value="EFH80569.1"/>
    <property type="molecule type" value="Genomic_DNA"/>
</dbReference>
<dbReference type="InParanoid" id="D6U6F8"/>
<reference evidence="1 2" key="1">
    <citation type="journal article" date="2011" name="Stand. Genomic Sci.">
        <title>Non-contiguous finished genome sequence and contextual data of the filamentous soil bacterium Ktedonobacter racemifer type strain (SOSP1-21).</title>
        <authorList>
            <person name="Chang Y.J."/>
            <person name="Land M."/>
            <person name="Hauser L."/>
            <person name="Chertkov O."/>
            <person name="Del Rio T.G."/>
            <person name="Nolan M."/>
            <person name="Copeland A."/>
            <person name="Tice H."/>
            <person name="Cheng J.F."/>
            <person name="Lucas S."/>
            <person name="Han C."/>
            <person name="Goodwin L."/>
            <person name="Pitluck S."/>
            <person name="Ivanova N."/>
            <person name="Ovchinikova G."/>
            <person name="Pati A."/>
            <person name="Chen A."/>
            <person name="Palaniappan K."/>
            <person name="Mavromatis K."/>
            <person name="Liolios K."/>
            <person name="Brettin T."/>
            <person name="Fiebig A."/>
            <person name="Rohde M."/>
            <person name="Abt B."/>
            <person name="Goker M."/>
            <person name="Detter J.C."/>
            <person name="Woyke T."/>
            <person name="Bristow J."/>
            <person name="Eisen J.A."/>
            <person name="Markowitz V."/>
            <person name="Hugenholtz P."/>
            <person name="Kyrpides N.C."/>
            <person name="Klenk H.P."/>
            <person name="Lapidus A."/>
        </authorList>
    </citation>
    <scope>NUCLEOTIDE SEQUENCE [LARGE SCALE GENOMIC DNA]</scope>
    <source>
        <strain evidence="2">DSM 44963</strain>
    </source>
</reference>
<keyword evidence="2" id="KW-1185">Reference proteome</keyword>
<sequence length="30" mass="3354">MILKANKILLFTIALRIKTPAPLALSNIYL</sequence>
<evidence type="ECO:0000313" key="1">
    <source>
        <dbReference type="EMBL" id="EFH80569.1"/>
    </source>
</evidence>
<dbReference type="AlphaFoldDB" id="D6U6F8"/>
<organism evidence="1 2">
    <name type="scientific">Ktedonobacter racemifer DSM 44963</name>
    <dbReference type="NCBI Taxonomy" id="485913"/>
    <lineage>
        <taxon>Bacteria</taxon>
        <taxon>Bacillati</taxon>
        <taxon>Chloroflexota</taxon>
        <taxon>Ktedonobacteria</taxon>
        <taxon>Ktedonobacterales</taxon>
        <taxon>Ktedonobacteraceae</taxon>
        <taxon>Ktedonobacter</taxon>
    </lineage>
</organism>
<evidence type="ECO:0000313" key="2">
    <source>
        <dbReference type="Proteomes" id="UP000004508"/>
    </source>
</evidence>
<gene>
    <name evidence="1" type="ORF">Krac_1184</name>
</gene>
<comment type="caution">
    <text evidence="1">The sequence shown here is derived from an EMBL/GenBank/DDBJ whole genome shotgun (WGS) entry which is preliminary data.</text>
</comment>
<proteinExistence type="predicted"/>
<dbReference type="Proteomes" id="UP000004508">
    <property type="component" value="Unassembled WGS sequence"/>
</dbReference>